<dbReference type="EMBL" id="JAAWWB010000014">
    <property type="protein sequence ID" value="KAG6767574.1"/>
    <property type="molecule type" value="Genomic_DNA"/>
</dbReference>
<keyword evidence="7" id="KW-0325">Glycoprotein</keyword>
<sequence length="98" mass="11251">MAPELFYKNIGRVSYKADVYSFGMLLLEMVGRRKNLNALAENSSQIYWPYWVHDQVSNEKAIELEDVVEMLEGDIESLQLPPTPILNLDEKPMNTCGE</sequence>
<comment type="subcellular location">
    <subcellularLocation>
        <location evidence="1">Membrane</location>
        <topology evidence="1">Single-pass type I membrane protein</topology>
    </subcellularLocation>
</comment>
<reference evidence="8" key="1">
    <citation type="journal article" date="2020" name="bioRxiv">
        <title>Hybrid origin of Populus tomentosa Carr. identified through genome sequencing and phylogenomic analysis.</title>
        <authorList>
            <person name="An X."/>
            <person name="Gao K."/>
            <person name="Chen Z."/>
            <person name="Li J."/>
            <person name="Yang X."/>
            <person name="Yang X."/>
            <person name="Zhou J."/>
            <person name="Guo T."/>
            <person name="Zhao T."/>
            <person name="Huang S."/>
            <person name="Miao D."/>
            <person name="Khan W.U."/>
            <person name="Rao P."/>
            <person name="Ye M."/>
            <person name="Lei B."/>
            <person name="Liao W."/>
            <person name="Wang J."/>
            <person name="Ji L."/>
            <person name="Li Y."/>
            <person name="Guo B."/>
            <person name="Mustafa N.S."/>
            <person name="Li S."/>
            <person name="Yun Q."/>
            <person name="Keller S.R."/>
            <person name="Mao J."/>
            <person name="Zhang R."/>
            <person name="Strauss S.H."/>
        </authorList>
    </citation>
    <scope>NUCLEOTIDE SEQUENCE</scope>
    <source>
        <strain evidence="8">GM15</strain>
        <tissue evidence="8">Leaf</tissue>
    </source>
</reference>
<evidence type="ECO:0000256" key="2">
    <source>
        <dbReference type="ARBA" id="ARBA00022527"/>
    </source>
</evidence>
<protein>
    <recommendedName>
        <fullName evidence="10">Protein kinase domain-containing protein</fullName>
    </recommendedName>
</protein>
<dbReference type="InterPro" id="IPR045874">
    <property type="entry name" value="LRK10/LRL21-25-like"/>
</dbReference>
<evidence type="ECO:0000256" key="3">
    <source>
        <dbReference type="ARBA" id="ARBA00022692"/>
    </source>
</evidence>
<proteinExistence type="predicted"/>
<keyword evidence="2" id="KW-0723">Serine/threonine-protein kinase</keyword>
<keyword evidence="6" id="KW-0472">Membrane</keyword>
<evidence type="ECO:0000256" key="1">
    <source>
        <dbReference type="ARBA" id="ARBA00004479"/>
    </source>
</evidence>
<evidence type="ECO:0000256" key="5">
    <source>
        <dbReference type="ARBA" id="ARBA00022989"/>
    </source>
</evidence>
<evidence type="ECO:0000256" key="7">
    <source>
        <dbReference type="ARBA" id="ARBA00023180"/>
    </source>
</evidence>
<comment type="caution">
    <text evidence="8">The sequence shown here is derived from an EMBL/GenBank/DDBJ whole genome shotgun (WGS) entry which is preliminary data.</text>
</comment>
<organism evidence="8 9">
    <name type="scientific">Populus tomentosa</name>
    <name type="common">Chinese white poplar</name>
    <dbReference type="NCBI Taxonomy" id="118781"/>
    <lineage>
        <taxon>Eukaryota</taxon>
        <taxon>Viridiplantae</taxon>
        <taxon>Streptophyta</taxon>
        <taxon>Embryophyta</taxon>
        <taxon>Tracheophyta</taxon>
        <taxon>Spermatophyta</taxon>
        <taxon>Magnoliopsida</taxon>
        <taxon>eudicotyledons</taxon>
        <taxon>Gunneridae</taxon>
        <taxon>Pentapetalae</taxon>
        <taxon>rosids</taxon>
        <taxon>fabids</taxon>
        <taxon>Malpighiales</taxon>
        <taxon>Salicaceae</taxon>
        <taxon>Saliceae</taxon>
        <taxon>Populus</taxon>
    </lineage>
</organism>
<dbReference type="OrthoDB" id="547665at2759"/>
<keyword evidence="5" id="KW-1133">Transmembrane helix</keyword>
<keyword evidence="3" id="KW-0812">Transmembrane</keyword>
<dbReference type="AlphaFoldDB" id="A0A8X8CUZ5"/>
<name>A0A8X8CUZ5_POPTO</name>
<dbReference type="PANTHER" id="PTHR27009">
    <property type="entry name" value="RUST RESISTANCE KINASE LR10-RELATED"/>
    <property type="match status" value="1"/>
</dbReference>
<evidence type="ECO:0000256" key="4">
    <source>
        <dbReference type="ARBA" id="ARBA00022729"/>
    </source>
</evidence>
<evidence type="ECO:0008006" key="10">
    <source>
        <dbReference type="Google" id="ProtNLM"/>
    </source>
</evidence>
<keyword evidence="2" id="KW-0808">Transferase</keyword>
<evidence type="ECO:0000313" key="9">
    <source>
        <dbReference type="Proteomes" id="UP000886885"/>
    </source>
</evidence>
<accession>A0A8X8CUZ5</accession>
<keyword evidence="4" id="KW-0732">Signal</keyword>
<evidence type="ECO:0000256" key="6">
    <source>
        <dbReference type="ARBA" id="ARBA00023136"/>
    </source>
</evidence>
<dbReference type="GO" id="GO:0004674">
    <property type="term" value="F:protein serine/threonine kinase activity"/>
    <property type="evidence" value="ECO:0007669"/>
    <property type="project" value="UniProtKB-KW"/>
</dbReference>
<dbReference type="GO" id="GO:0016020">
    <property type="term" value="C:membrane"/>
    <property type="evidence" value="ECO:0007669"/>
    <property type="project" value="UniProtKB-SubCell"/>
</dbReference>
<evidence type="ECO:0000313" key="8">
    <source>
        <dbReference type="EMBL" id="KAG6767574.1"/>
    </source>
</evidence>
<gene>
    <name evidence="8" type="ORF">POTOM_028784</name>
</gene>
<dbReference type="Proteomes" id="UP000886885">
    <property type="component" value="Chromosome 7D"/>
</dbReference>
<keyword evidence="9" id="KW-1185">Reference proteome</keyword>
<keyword evidence="2" id="KW-0418">Kinase</keyword>